<proteinExistence type="predicted"/>
<dbReference type="Proteomes" id="UP001597391">
    <property type="component" value="Unassembled WGS sequence"/>
</dbReference>
<reference evidence="3" key="1">
    <citation type="journal article" date="2019" name="Int. J. Syst. Evol. Microbiol.">
        <title>The Global Catalogue of Microorganisms (GCM) 10K type strain sequencing project: providing services to taxonomists for standard genome sequencing and annotation.</title>
        <authorList>
            <consortium name="The Broad Institute Genomics Platform"/>
            <consortium name="The Broad Institute Genome Sequencing Center for Infectious Disease"/>
            <person name="Wu L."/>
            <person name="Ma J."/>
        </authorList>
    </citation>
    <scope>NUCLEOTIDE SEQUENCE [LARGE SCALE GENOMIC DNA]</scope>
    <source>
        <strain evidence="3">KCTC 33576</strain>
    </source>
</reference>
<feature type="compositionally biased region" description="Polar residues" evidence="1">
    <location>
        <begin position="101"/>
        <end position="111"/>
    </location>
</feature>
<keyword evidence="3" id="KW-1185">Reference proteome</keyword>
<name>A0ABW5XL13_9MICO</name>
<dbReference type="RefSeq" id="WP_377467742.1">
    <property type="nucleotide sequence ID" value="NZ_JBHUOP010000007.1"/>
</dbReference>
<dbReference type="PROSITE" id="PS51257">
    <property type="entry name" value="PROKAR_LIPOPROTEIN"/>
    <property type="match status" value="1"/>
</dbReference>
<evidence type="ECO:0000313" key="3">
    <source>
        <dbReference type="Proteomes" id="UP001597391"/>
    </source>
</evidence>
<comment type="caution">
    <text evidence="2">The sequence shown here is derived from an EMBL/GenBank/DDBJ whole genome shotgun (WGS) entry which is preliminary data.</text>
</comment>
<feature type="region of interest" description="Disordered" evidence="1">
    <location>
        <begin position="36"/>
        <end position="116"/>
    </location>
</feature>
<gene>
    <name evidence="2" type="ORF">ACFSYH_13565</name>
</gene>
<evidence type="ECO:0000256" key="1">
    <source>
        <dbReference type="SAM" id="MobiDB-lite"/>
    </source>
</evidence>
<accession>A0ABW5XL13</accession>
<dbReference type="EMBL" id="JBHUOP010000007">
    <property type="protein sequence ID" value="MFD2841588.1"/>
    <property type="molecule type" value="Genomic_DNA"/>
</dbReference>
<organism evidence="2 3">
    <name type="scientific">Populibacterium corticicola</name>
    <dbReference type="NCBI Taxonomy" id="1812826"/>
    <lineage>
        <taxon>Bacteria</taxon>
        <taxon>Bacillati</taxon>
        <taxon>Actinomycetota</taxon>
        <taxon>Actinomycetes</taxon>
        <taxon>Micrococcales</taxon>
        <taxon>Jonesiaceae</taxon>
        <taxon>Populibacterium</taxon>
    </lineage>
</organism>
<protein>
    <submittedName>
        <fullName evidence="2">Uncharacterized protein</fullName>
    </submittedName>
</protein>
<sequence length="233" mass="25422">MKPVSSVRSTPMISSIACVAGIMLVLSACGGESVPMDNTSSNGTSASTDLEQIPENLPEGPTSAEDPTPAEEETKAPGSATPKGQEPQKTAEEETPVLRKTTPQDLGNYKQQEAERELASTKLELPEGMSFREPFVFEADELMRFEPGYFQMEMTWDWQCAWIATAIDHVRNGDLVKAGEAVDVIETLPDTDLIEAFPDFDRILYMTNKLREGIVFPSLDQFVAGCPASVLGK</sequence>
<evidence type="ECO:0000313" key="2">
    <source>
        <dbReference type="EMBL" id="MFD2841588.1"/>
    </source>
</evidence>
<feature type="compositionally biased region" description="Polar residues" evidence="1">
    <location>
        <begin position="36"/>
        <end position="50"/>
    </location>
</feature>